<keyword evidence="2" id="KW-1185">Reference proteome</keyword>
<protein>
    <submittedName>
        <fullName evidence="3">PE-PGRS family protein</fullName>
    </submittedName>
</protein>
<dbReference type="AlphaFoldDB" id="A0A0N4ZIZ9"/>
<feature type="compositionally biased region" description="Low complexity" evidence="1">
    <location>
        <begin position="441"/>
        <end position="458"/>
    </location>
</feature>
<accession>A0A0N4ZIZ9</accession>
<evidence type="ECO:0000256" key="1">
    <source>
        <dbReference type="SAM" id="MobiDB-lite"/>
    </source>
</evidence>
<organism evidence="2 3">
    <name type="scientific">Parastrongyloides trichosuri</name>
    <name type="common">Possum-specific nematode worm</name>
    <dbReference type="NCBI Taxonomy" id="131310"/>
    <lineage>
        <taxon>Eukaryota</taxon>
        <taxon>Metazoa</taxon>
        <taxon>Ecdysozoa</taxon>
        <taxon>Nematoda</taxon>
        <taxon>Chromadorea</taxon>
        <taxon>Rhabditida</taxon>
        <taxon>Tylenchina</taxon>
        <taxon>Panagrolaimomorpha</taxon>
        <taxon>Strongyloidoidea</taxon>
        <taxon>Strongyloididae</taxon>
        <taxon>Parastrongyloides</taxon>
    </lineage>
</organism>
<feature type="compositionally biased region" description="Basic residues" evidence="1">
    <location>
        <begin position="369"/>
        <end position="378"/>
    </location>
</feature>
<dbReference type="WBParaSite" id="PTRK_0000791200.1">
    <property type="protein sequence ID" value="PTRK_0000791200.1"/>
    <property type="gene ID" value="PTRK_0000791200"/>
</dbReference>
<name>A0A0N4ZIZ9_PARTI</name>
<sequence length="533" mass="56174">MRASSDVASFRVTRGRISEGRRAWSRRSLRRRGIWRSRPCGGSPCRPRRSGLADDAGRDLGLAQAFQLAHDAADQQLDLIGLDRAFAQGDAQRAFQLVAVEGGAAAVPFQDDQFAQLHPLEGGEAPVALRAGPTAADGRAVVRRAAVLDLGVGVSTEGALHPVGPLAVDREACGQLAHLGGDARNDGRIGFVAAVHRRDDVGDPVADLLELCLAEAARGAGRGAQTDARGDGEGRGVERHAVLVAGHQRLLELMLGGLAGHALGTQVDQHQVVVGAARDDVEAALDEHAGHGLGVLHHLLLVGLELRLQRFLEGHGLGGDDVLQRAALQAGEDGRVDLLRDVGVVGQDHAAAWTAQGLVGGGGDDVGVRHRVGPKRRPGSAWASPSGPFQRRGHSRSDGCLPTPCRSRGGTTCPTGSRASRGSGGRRGPGPCPGRCRRAAAGRSTRPGWPGSRSAAARWRSRRRTAAWRGRWPVARPRRRIRSHRSSACPGSLRRTCWSVPSLELPSPQGWCSFPKRSARCALPGGQARPGCP</sequence>
<proteinExistence type="predicted"/>
<evidence type="ECO:0000313" key="2">
    <source>
        <dbReference type="Proteomes" id="UP000038045"/>
    </source>
</evidence>
<dbReference type="Proteomes" id="UP000038045">
    <property type="component" value="Unplaced"/>
</dbReference>
<feature type="region of interest" description="Disordered" evidence="1">
    <location>
        <begin position="360"/>
        <end position="462"/>
    </location>
</feature>
<reference evidence="3" key="1">
    <citation type="submission" date="2017-02" db="UniProtKB">
        <authorList>
            <consortium name="WormBaseParasite"/>
        </authorList>
    </citation>
    <scope>IDENTIFICATION</scope>
</reference>
<evidence type="ECO:0000313" key="3">
    <source>
        <dbReference type="WBParaSite" id="PTRK_0000791200.1"/>
    </source>
</evidence>